<dbReference type="RefSeq" id="WP_082759088.1">
    <property type="nucleotide sequence ID" value="NZ_CP021360.1"/>
</dbReference>
<keyword evidence="2" id="KW-1185">Reference proteome</keyword>
<reference evidence="1" key="1">
    <citation type="submission" date="2017-05" db="EMBL/GenBank/DDBJ databases">
        <title>Polyphasic characterization of four soil-derived phenanthrene-degrading Acidovorax strains and proposal of Acidovorax phenanthrenivorans sp. nov.</title>
        <authorList>
            <person name="Singleton D."/>
            <person name="Lee J."/>
            <person name="Dickey A.N."/>
            <person name="Stroud A."/>
            <person name="Scholl E.H."/>
            <person name="Wright F.A."/>
            <person name="Aitken M.D."/>
        </authorList>
    </citation>
    <scope>NUCLEOTIDE SEQUENCE</scope>
    <source>
        <strain evidence="1">P4</strain>
        <plasmid evidence="1">pACP4.1</plasmid>
    </source>
</reference>
<dbReference type="Pfam" id="PF13007">
    <property type="entry name" value="LZ_Tnp_IS66"/>
    <property type="match status" value="1"/>
</dbReference>
<dbReference type="InterPro" id="IPR024463">
    <property type="entry name" value="Transposase_TnpC_homeodom"/>
</dbReference>
<dbReference type="KEGG" id="acip:CBP36_19210"/>
<dbReference type="InterPro" id="IPR004291">
    <property type="entry name" value="Transposase_IS66_central"/>
</dbReference>
<dbReference type="Proteomes" id="UP000194440">
    <property type="component" value="Plasmid pACP4.1"/>
</dbReference>
<accession>A0A240TYY1</accession>
<dbReference type="KEGG" id="acid:CBP33_18730"/>
<dbReference type="PANTHER" id="PTHR33678:SF1">
    <property type="entry name" value="BLL1576 PROTEIN"/>
    <property type="match status" value="1"/>
</dbReference>
<dbReference type="NCBIfam" id="NF033517">
    <property type="entry name" value="transpos_IS66"/>
    <property type="match status" value="1"/>
</dbReference>
<gene>
    <name evidence="1" type="ORF">CBP36_19210</name>
</gene>
<dbReference type="PANTHER" id="PTHR33678">
    <property type="entry name" value="BLL1576 PROTEIN"/>
    <property type="match status" value="1"/>
</dbReference>
<organism evidence="1 2">
    <name type="scientific">Acidovorax carolinensis</name>
    <dbReference type="NCBI Taxonomy" id="553814"/>
    <lineage>
        <taxon>Bacteria</taxon>
        <taxon>Pseudomonadati</taxon>
        <taxon>Pseudomonadota</taxon>
        <taxon>Betaproteobacteria</taxon>
        <taxon>Burkholderiales</taxon>
        <taxon>Comamonadaceae</taxon>
        <taxon>Acidovorax</taxon>
    </lineage>
</organism>
<keyword evidence="1" id="KW-0614">Plasmid</keyword>
<dbReference type="OrthoDB" id="9794514at2"/>
<name>A0A240TYY1_9BURK</name>
<dbReference type="Pfam" id="PF13817">
    <property type="entry name" value="DDE_Tnp_IS66_C"/>
    <property type="match status" value="1"/>
</dbReference>
<evidence type="ECO:0000313" key="2">
    <source>
        <dbReference type="Proteomes" id="UP000194440"/>
    </source>
</evidence>
<dbReference type="Pfam" id="PF13005">
    <property type="entry name" value="zf-IS66"/>
    <property type="match status" value="1"/>
</dbReference>
<evidence type="ECO:0000313" key="1">
    <source>
        <dbReference type="EMBL" id="ART61106.1"/>
    </source>
</evidence>
<dbReference type="KEGG" id="acis:CBP35_19160"/>
<dbReference type="InterPro" id="IPR039552">
    <property type="entry name" value="IS66_C"/>
</dbReference>
<dbReference type="InterPro" id="IPR024474">
    <property type="entry name" value="Znf_dom_IS66"/>
</dbReference>
<dbReference type="Pfam" id="PF03050">
    <property type="entry name" value="DDE_Tnp_IS66"/>
    <property type="match status" value="1"/>
</dbReference>
<dbReference type="EMBL" id="CP021367">
    <property type="protein sequence ID" value="ART61106.1"/>
    <property type="molecule type" value="Genomic_DNA"/>
</dbReference>
<protein>
    <submittedName>
        <fullName evidence="1">Transposase</fullName>
    </submittedName>
</protein>
<sequence>MVHMPTAEEFAALQKALAQASQTSESLAGELRITRAERDLLKEQLNKFKRQLFAAKSEASAGHQKDMFFNEAEALGSATQPAQEETEADDNTVEVPAHKRTKRGRKPLDPALPREVVRHELPESERVCPHDGAVLREIGVEASEQLDIIPQQVRVIRHERVKYACPCCDGTLRLAAKPEQVIPKGLFSEGLLAWVITSKYVDGLPLYRQAALLGRFGGRDLSRNTMAASVVRVGQAVQPVINLLRDRVLDAPLIFGDETEIQVLKEAGRSAQSKSYMWAQMTDGSGASGTGPPIRLFAYSPSRSTEAAQLLYVGAREGGVLMTDGYEVYNKIALANKLVQIGCWAHCRRYFNDALQALPKANRGAEQLAARFIALIGKLYRVEALAKEQGLDANALLHSRQANSVPVLQEIQALLLANVHAVLPGSLLGKALHYLSSQWAKLERFVTSGNYPIDNNGCENSIRPFVIGRRNWLFADTVAGANASANLYSLLETCKVNGVDGYQYLRSLLVALPRARTVDDYEALLPWRLAR</sequence>
<dbReference type="InterPro" id="IPR052344">
    <property type="entry name" value="Transposase-related"/>
</dbReference>
<geneLocation type="plasmid" evidence="1 2">
    <name>pACP4.1</name>
</geneLocation>
<proteinExistence type="predicted"/>
<accession>A0A240UJ09</accession>
<dbReference type="AlphaFoldDB" id="A0A240TYY1"/>